<comment type="caution">
    <text evidence="2">The sequence shown here is derived from an EMBL/GenBank/DDBJ whole genome shotgun (WGS) entry which is preliminary data.</text>
</comment>
<dbReference type="InterPro" id="IPR020301">
    <property type="entry name" value="Mrx7"/>
</dbReference>
<organism evidence="2 3">
    <name type="scientific">Bombardia bombarda</name>
    <dbReference type="NCBI Taxonomy" id="252184"/>
    <lineage>
        <taxon>Eukaryota</taxon>
        <taxon>Fungi</taxon>
        <taxon>Dikarya</taxon>
        <taxon>Ascomycota</taxon>
        <taxon>Pezizomycotina</taxon>
        <taxon>Sordariomycetes</taxon>
        <taxon>Sordariomycetidae</taxon>
        <taxon>Sordariales</taxon>
        <taxon>Lasiosphaeriaceae</taxon>
        <taxon>Bombardia</taxon>
    </lineage>
</organism>
<dbReference type="EMBL" id="JAULSR010000010">
    <property type="protein sequence ID" value="KAK0610368.1"/>
    <property type="molecule type" value="Genomic_DNA"/>
</dbReference>
<name>A0AA39U1B9_9PEZI</name>
<feature type="region of interest" description="Disordered" evidence="1">
    <location>
        <begin position="44"/>
        <end position="63"/>
    </location>
</feature>
<reference evidence="2" key="1">
    <citation type="submission" date="2023-06" db="EMBL/GenBank/DDBJ databases">
        <title>Genome-scale phylogeny and comparative genomics of the fungal order Sordariales.</title>
        <authorList>
            <consortium name="Lawrence Berkeley National Laboratory"/>
            <person name="Hensen N."/>
            <person name="Bonometti L."/>
            <person name="Westerberg I."/>
            <person name="Brannstrom I.O."/>
            <person name="Guillou S."/>
            <person name="Cros-Aarteil S."/>
            <person name="Calhoun S."/>
            <person name="Haridas S."/>
            <person name="Kuo A."/>
            <person name="Mondo S."/>
            <person name="Pangilinan J."/>
            <person name="Riley R."/>
            <person name="LaButti K."/>
            <person name="Andreopoulos B."/>
            <person name="Lipzen A."/>
            <person name="Chen C."/>
            <person name="Yanf M."/>
            <person name="Daum C."/>
            <person name="Ng V."/>
            <person name="Clum A."/>
            <person name="Steindorff A."/>
            <person name="Ohm R."/>
            <person name="Martin F."/>
            <person name="Silar P."/>
            <person name="Natvig D."/>
            <person name="Lalanne C."/>
            <person name="Gautier V."/>
            <person name="Ament-velasquez S.L."/>
            <person name="Kruys A."/>
            <person name="Hutchinson M.I."/>
            <person name="Powell A.J."/>
            <person name="Barry K."/>
            <person name="Miller A.N."/>
            <person name="Grigoriev I.V."/>
            <person name="Debuchy R."/>
            <person name="Gladieux P."/>
            <person name="Thoren M.H."/>
            <person name="Johannesson H."/>
        </authorList>
    </citation>
    <scope>NUCLEOTIDE SEQUENCE</scope>
    <source>
        <strain evidence="2">SMH3391-2</strain>
    </source>
</reference>
<evidence type="ECO:0000313" key="3">
    <source>
        <dbReference type="Proteomes" id="UP001174934"/>
    </source>
</evidence>
<evidence type="ECO:0000256" key="1">
    <source>
        <dbReference type="SAM" id="MobiDB-lite"/>
    </source>
</evidence>
<proteinExistence type="predicted"/>
<accession>A0AA39U1B9</accession>
<keyword evidence="3" id="KW-1185">Reference proteome</keyword>
<feature type="region of interest" description="Disordered" evidence="1">
    <location>
        <begin position="79"/>
        <end position="98"/>
    </location>
</feature>
<protein>
    <submittedName>
        <fullName evidence="2">Uncharacterized protein</fullName>
    </submittedName>
</protein>
<gene>
    <name evidence="2" type="ORF">B0T17DRAFT_620855</name>
</gene>
<dbReference type="Pfam" id="PF10906">
    <property type="entry name" value="Mrx7"/>
    <property type="match status" value="1"/>
</dbReference>
<dbReference type="AlphaFoldDB" id="A0AA39U1B9"/>
<feature type="compositionally biased region" description="Pro residues" evidence="1">
    <location>
        <begin position="89"/>
        <end position="98"/>
    </location>
</feature>
<dbReference type="Proteomes" id="UP001174934">
    <property type="component" value="Unassembled WGS sequence"/>
</dbReference>
<evidence type="ECO:0000313" key="2">
    <source>
        <dbReference type="EMBL" id="KAK0610368.1"/>
    </source>
</evidence>
<sequence length="98" mass="11199">MALGNFLLQIFWRMEDAIVARILQSPRFHHGVRKIHRTVEDLRYGRDPNEPLRPGEATEDPSLGKVKADSFFRHFIEEIRNQAKGTSTDPPPPGPPKV</sequence>